<feature type="region of interest" description="Disordered" evidence="5">
    <location>
        <begin position="519"/>
        <end position="585"/>
    </location>
</feature>
<evidence type="ECO:0000256" key="5">
    <source>
        <dbReference type="SAM" id="MobiDB-lite"/>
    </source>
</evidence>
<feature type="domain" description="O-antigen ligase-related" evidence="7">
    <location>
        <begin position="314"/>
        <end position="453"/>
    </location>
</feature>
<keyword evidence="8" id="KW-0436">Ligase</keyword>
<feature type="transmembrane region" description="Helical" evidence="6">
    <location>
        <begin position="217"/>
        <end position="232"/>
    </location>
</feature>
<keyword evidence="3 6" id="KW-1133">Transmembrane helix</keyword>
<feature type="transmembrane region" description="Helical" evidence="6">
    <location>
        <begin position="261"/>
        <end position="281"/>
    </location>
</feature>
<dbReference type="STRING" id="1526.SAMN02910262_01212"/>
<evidence type="ECO:0000313" key="9">
    <source>
        <dbReference type="Proteomes" id="UP000199820"/>
    </source>
</evidence>
<feature type="transmembrane region" description="Helical" evidence="6">
    <location>
        <begin position="116"/>
        <end position="134"/>
    </location>
</feature>
<feature type="compositionally biased region" description="Basic and acidic residues" evidence="5">
    <location>
        <begin position="534"/>
        <end position="585"/>
    </location>
</feature>
<feature type="transmembrane region" description="Helical" evidence="6">
    <location>
        <begin position="192"/>
        <end position="210"/>
    </location>
</feature>
<keyword evidence="4 6" id="KW-0472">Membrane</keyword>
<dbReference type="InterPro" id="IPR051533">
    <property type="entry name" value="WaaL-like"/>
</dbReference>
<dbReference type="Pfam" id="PF04932">
    <property type="entry name" value="Wzy_C"/>
    <property type="match status" value="1"/>
</dbReference>
<evidence type="ECO:0000256" key="3">
    <source>
        <dbReference type="ARBA" id="ARBA00022989"/>
    </source>
</evidence>
<dbReference type="PANTHER" id="PTHR37422">
    <property type="entry name" value="TEICHURONIC ACID BIOSYNTHESIS PROTEIN TUAE"/>
    <property type="match status" value="1"/>
</dbReference>
<evidence type="ECO:0000256" key="6">
    <source>
        <dbReference type="SAM" id="Phobius"/>
    </source>
</evidence>
<keyword evidence="9" id="KW-1185">Reference proteome</keyword>
<dbReference type="GO" id="GO:0016020">
    <property type="term" value="C:membrane"/>
    <property type="evidence" value="ECO:0007669"/>
    <property type="project" value="UniProtKB-SubCell"/>
</dbReference>
<dbReference type="InterPro" id="IPR007016">
    <property type="entry name" value="O-antigen_ligase-rel_domated"/>
</dbReference>
<gene>
    <name evidence="8" type="ORF">SAMN04487771_100629</name>
</gene>
<dbReference type="eggNOG" id="COG3307">
    <property type="taxonomic scope" value="Bacteria"/>
</dbReference>
<dbReference type="AlphaFoldDB" id="A0A1I0C5K6"/>
<evidence type="ECO:0000256" key="2">
    <source>
        <dbReference type="ARBA" id="ARBA00022692"/>
    </source>
</evidence>
<feature type="transmembrane region" description="Helical" evidence="6">
    <location>
        <begin position="238"/>
        <end position="254"/>
    </location>
</feature>
<evidence type="ECO:0000256" key="1">
    <source>
        <dbReference type="ARBA" id="ARBA00004141"/>
    </source>
</evidence>
<feature type="transmembrane region" description="Helical" evidence="6">
    <location>
        <begin position="437"/>
        <end position="457"/>
    </location>
</feature>
<feature type="transmembrane region" description="Helical" evidence="6">
    <location>
        <begin position="76"/>
        <end position="96"/>
    </location>
</feature>
<feature type="transmembrane region" description="Helical" evidence="6">
    <location>
        <begin position="491"/>
        <end position="510"/>
    </location>
</feature>
<dbReference type="EMBL" id="FOIL01000006">
    <property type="protein sequence ID" value="SET14744.1"/>
    <property type="molecule type" value="Genomic_DNA"/>
</dbReference>
<keyword evidence="2 6" id="KW-0812">Transmembrane</keyword>
<proteinExistence type="predicted"/>
<sequence>MEPLAAVTAVFAVFLTTVFLLWCNHYYTDIMSFRYLLYWGSAAIFSAVSLILMAVQRKREAGTASGKKPLGTAIAGWFRGLALPWKLLLVYYIVIVLSTVTSDYLYESFWGNEGRFTGLFLLSLYALTTVLIAKNWKSGPWILDVFCLGSLPVMIWGLTDFFNMDIFRFKAQYIADSAIRQFTSSIGNVNNYTAYVGIVLAVSAGLFCVTEKLWKRLFYFVVLTLAFAALFTGQSDNAWISIGVIFAVLPFMAFRTKKGVFSYLMVILAFLGAVLWVRYISETVPVRNHGRIDGLIVHLIKIGGLKKMFWLEAVICAVTGFFAYRAKTPEMPKWMVRLWGGFIAVCAAGFCFVLYDANFAGHAERYAKLAQYLVFSDSWGTNRGIVWRISMHVFHQLPFLKKLIGYGPETFGIVTYAYREETIEYTRQYYDAAHNEYIQLLLTIGIVGTVSYIAFMLSSIAEMLKSAGRRPYIFAIAAGCIAYLSQASVNINLPIVAPILWLLIALGLGFRRMDTEEQKSTAASDMAAAQTEPEEQKTEPAAEKGPEETEQKTEPAAEKGPEETEQKPEPAAEKGPEPDKEETNE</sequence>
<evidence type="ECO:0000256" key="4">
    <source>
        <dbReference type="ARBA" id="ARBA00023136"/>
    </source>
</evidence>
<comment type="subcellular location">
    <subcellularLocation>
        <location evidence="1">Membrane</location>
        <topology evidence="1">Multi-pass membrane protein</topology>
    </subcellularLocation>
</comment>
<evidence type="ECO:0000313" key="8">
    <source>
        <dbReference type="EMBL" id="SET14744.1"/>
    </source>
</evidence>
<evidence type="ECO:0000259" key="7">
    <source>
        <dbReference type="Pfam" id="PF04932"/>
    </source>
</evidence>
<protein>
    <submittedName>
        <fullName evidence="8">O-antigen ligase</fullName>
    </submittedName>
</protein>
<name>A0A1I0C5K6_9FIRM</name>
<feature type="transmembrane region" description="Helical" evidence="6">
    <location>
        <begin position="36"/>
        <end position="55"/>
    </location>
</feature>
<feature type="transmembrane region" description="Helical" evidence="6">
    <location>
        <begin position="308"/>
        <end position="324"/>
    </location>
</feature>
<feature type="transmembrane region" description="Helical" evidence="6">
    <location>
        <begin position="336"/>
        <end position="355"/>
    </location>
</feature>
<dbReference type="PANTHER" id="PTHR37422:SF13">
    <property type="entry name" value="LIPOPOLYSACCHARIDE BIOSYNTHESIS PROTEIN PA4999-RELATED"/>
    <property type="match status" value="1"/>
</dbReference>
<reference evidence="8 9" key="1">
    <citation type="submission" date="2016-10" db="EMBL/GenBank/DDBJ databases">
        <authorList>
            <person name="de Groot N.N."/>
        </authorList>
    </citation>
    <scope>NUCLEOTIDE SEQUENCE [LARGE SCALE GENOMIC DNA]</scope>
    <source>
        <strain evidence="8 9">KH1P1</strain>
    </source>
</reference>
<dbReference type="Proteomes" id="UP000199820">
    <property type="component" value="Unassembled WGS sequence"/>
</dbReference>
<dbReference type="GO" id="GO:0016874">
    <property type="term" value="F:ligase activity"/>
    <property type="evidence" value="ECO:0007669"/>
    <property type="project" value="UniProtKB-KW"/>
</dbReference>
<organism evidence="8 9">
    <name type="scientific">[Clostridium] aminophilum</name>
    <dbReference type="NCBI Taxonomy" id="1526"/>
    <lineage>
        <taxon>Bacteria</taxon>
        <taxon>Bacillati</taxon>
        <taxon>Bacillota</taxon>
        <taxon>Clostridia</taxon>
        <taxon>Lachnospirales</taxon>
        <taxon>Lachnospiraceae</taxon>
    </lineage>
</organism>
<accession>A0A1I0C5K6</accession>
<feature type="transmembrane region" description="Helical" evidence="6">
    <location>
        <begin position="469"/>
        <end position="485"/>
    </location>
</feature>